<feature type="domain" description="AAA+ ATPase" evidence="1">
    <location>
        <begin position="73"/>
        <end position="400"/>
    </location>
</feature>
<dbReference type="SMART" id="SM00382">
    <property type="entry name" value="AAA"/>
    <property type="match status" value="1"/>
</dbReference>
<proteinExistence type="predicted"/>
<dbReference type="Pfam" id="PF13304">
    <property type="entry name" value="AAA_21"/>
    <property type="match status" value="1"/>
</dbReference>
<sequence>MQNAFFSYPRQFVLSLSPESRHLDCLLGRLKREGIVLVELKRPPKRLRDAPIALDKLTIGAFRNLENVELEDLGRINLLVGVNNAGKTSILEAIAVLQNPFSPYEWFNAVRTRETRSVGYMPDQMSVLEAIRWMFPISNDPMEIENQISPITLSSEAHGRSDDLRITCEEINGFIDPETFSKAFAGVRKRDAVEPVEDSGLLIRASAHISQGLLSPEYFEQEWVLWSQLGLRTEMGARRPTGNLQFLAPYAHRNSPANLRLLSEASKFGGRDDIDALLRDLDPRISGVEIITSDDGRYPKIAIRMRDGALMPQGIFGDGVRRALSIALAIRKCANGILLIDEIEAALHVSALDRVYRWLDQAANSYNVQIFATTHSLEAIEAVISSVAPNSHSDLSGYALGDAKEGGVKRYTGGMLHRLVRQRGLDIRY</sequence>
<accession>A0A6L7GI32</accession>
<gene>
    <name evidence="2" type="ORF">GRI44_13075</name>
</gene>
<dbReference type="InterPro" id="IPR041685">
    <property type="entry name" value="AAA_GajA/Old/RecF-like"/>
</dbReference>
<evidence type="ECO:0000313" key="2">
    <source>
        <dbReference type="EMBL" id="MXP15682.1"/>
    </source>
</evidence>
<dbReference type="Gene3D" id="3.40.50.300">
    <property type="entry name" value="P-loop containing nucleotide triphosphate hydrolases"/>
    <property type="match status" value="2"/>
</dbReference>
<protein>
    <submittedName>
        <fullName evidence="2">AAA family ATPase</fullName>
    </submittedName>
</protein>
<name>A0A6L7GI32_9SPHN</name>
<dbReference type="InterPro" id="IPR027417">
    <property type="entry name" value="P-loop_NTPase"/>
</dbReference>
<keyword evidence="3" id="KW-1185">Reference proteome</keyword>
<dbReference type="InterPro" id="IPR003959">
    <property type="entry name" value="ATPase_AAA_core"/>
</dbReference>
<dbReference type="GO" id="GO:0016887">
    <property type="term" value="F:ATP hydrolysis activity"/>
    <property type="evidence" value="ECO:0007669"/>
    <property type="project" value="InterPro"/>
</dbReference>
<dbReference type="SUPFAM" id="SSF52540">
    <property type="entry name" value="P-loop containing nucleoside triphosphate hydrolases"/>
    <property type="match status" value="1"/>
</dbReference>
<dbReference type="PANTHER" id="PTHR43581">
    <property type="entry name" value="ATP/GTP PHOSPHATASE"/>
    <property type="match status" value="1"/>
</dbReference>
<reference evidence="2 3" key="1">
    <citation type="submission" date="2019-12" db="EMBL/GenBank/DDBJ databases">
        <title>Genomic-based taxomic classification of the family Erythrobacteraceae.</title>
        <authorList>
            <person name="Xu L."/>
        </authorList>
    </citation>
    <scope>NUCLEOTIDE SEQUENCE [LARGE SCALE GENOMIC DNA]</scope>
    <source>
        <strain evidence="2 3">KCTC 52259</strain>
    </source>
</reference>
<dbReference type="Proteomes" id="UP000473531">
    <property type="component" value="Unassembled WGS sequence"/>
</dbReference>
<dbReference type="PANTHER" id="PTHR43581:SF4">
    <property type="entry name" value="ATP_GTP PHOSPHATASE"/>
    <property type="match status" value="1"/>
</dbReference>
<dbReference type="InterPro" id="IPR003593">
    <property type="entry name" value="AAA+_ATPase"/>
</dbReference>
<comment type="caution">
    <text evidence="2">The sequence shown here is derived from an EMBL/GenBank/DDBJ whole genome shotgun (WGS) entry which is preliminary data.</text>
</comment>
<dbReference type="Pfam" id="PF13175">
    <property type="entry name" value="AAA_15"/>
    <property type="match status" value="1"/>
</dbReference>
<dbReference type="GO" id="GO:0005524">
    <property type="term" value="F:ATP binding"/>
    <property type="evidence" value="ECO:0007669"/>
    <property type="project" value="InterPro"/>
</dbReference>
<dbReference type="AlphaFoldDB" id="A0A6L7GI32"/>
<dbReference type="EMBL" id="WTYU01000002">
    <property type="protein sequence ID" value="MXP15682.1"/>
    <property type="molecule type" value="Genomic_DNA"/>
</dbReference>
<evidence type="ECO:0000313" key="3">
    <source>
        <dbReference type="Proteomes" id="UP000473531"/>
    </source>
</evidence>
<evidence type="ECO:0000259" key="1">
    <source>
        <dbReference type="SMART" id="SM00382"/>
    </source>
</evidence>
<organism evidence="2 3">
    <name type="scientific">Allopontixanthobacter confluentis</name>
    <dbReference type="NCBI Taxonomy" id="1849021"/>
    <lineage>
        <taxon>Bacteria</taxon>
        <taxon>Pseudomonadati</taxon>
        <taxon>Pseudomonadota</taxon>
        <taxon>Alphaproteobacteria</taxon>
        <taxon>Sphingomonadales</taxon>
        <taxon>Erythrobacteraceae</taxon>
        <taxon>Allopontixanthobacter</taxon>
    </lineage>
</organism>
<dbReference type="InterPro" id="IPR051396">
    <property type="entry name" value="Bact_Antivir_Def_Nuclease"/>
</dbReference>